<name>A0AAD6UHN0_9AGAR</name>
<evidence type="ECO:0000313" key="2">
    <source>
        <dbReference type="EMBL" id="KAJ7103090.1"/>
    </source>
</evidence>
<comment type="caution">
    <text evidence="2">The sequence shown here is derived from an EMBL/GenBank/DDBJ whole genome shotgun (WGS) entry which is preliminary data.</text>
</comment>
<evidence type="ECO:0000256" key="1">
    <source>
        <dbReference type="SAM" id="MobiDB-lite"/>
    </source>
</evidence>
<keyword evidence="3" id="KW-1185">Reference proteome</keyword>
<accession>A0AAD6UHN0</accession>
<organism evidence="2 3">
    <name type="scientific">Mycena belliarum</name>
    <dbReference type="NCBI Taxonomy" id="1033014"/>
    <lineage>
        <taxon>Eukaryota</taxon>
        <taxon>Fungi</taxon>
        <taxon>Dikarya</taxon>
        <taxon>Basidiomycota</taxon>
        <taxon>Agaricomycotina</taxon>
        <taxon>Agaricomycetes</taxon>
        <taxon>Agaricomycetidae</taxon>
        <taxon>Agaricales</taxon>
        <taxon>Marasmiineae</taxon>
        <taxon>Mycenaceae</taxon>
        <taxon>Mycena</taxon>
    </lineage>
</organism>
<feature type="compositionally biased region" description="Basic and acidic residues" evidence="1">
    <location>
        <begin position="91"/>
        <end position="101"/>
    </location>
</feature>
<dbReference type="AlphaFoldDB" id="A0AAD6UHN0"/>
<gene>
    <name evidence="2" type="ORF">B0H15DRAFT_192722</name>
</gene>
<proteinExistence type="predicted"/>
<sequence>MRVLRVFTNIFCVFLSPGWRQLQRLQQMVAREPNSRRYNGKQALNHLGVWGIWARWWPWYERSLVRQSYRKLIIRFSFGVVSHPEHLPPLDSRAASEDLDPKPPSVEGHLRRRTTSGQRSGGCLCYRTISGGHWFRSFRAPASRNREINERGQLCLSSYRGRRGPESVVLRYLRRSMSVKLGTLITKLRAAGKV</sequence>
<feature type="region of interest" description="Disordered" evidence="1">
    <location>
        <begin position="91"/>
        <end position="118"/>
    </location>
</feature>
<evidence type="ECO:0000313" key="3">
    <source>
        <dbReference type="Proteomes" id="UP001222325"/>
    </source>
</evidence>
<protein>
    <submittedName>
        <fullName evidence="2">Uncharacterized protein</fullName>
    </submittedName>
</protein>
<dbReference type="EMBL" id="JARJCN010000002">
    <property type="protein sequence ID" value="KAJ7103090.1"/>
    <property type="molecule type" value="Genomic_DNA"/>
</dbReference>
<reference evidence="2" key="1">
    <citation type="submission" date="2023-03" db="EMBL/GenBank/DDBJ databases">
        <title>Massive genome expansion in bonnet fungi (Mycena s.s.) driven by repeated elements and novel gene families across ecological guilds.</title>
        <authorList>
            <consortium name="Lawrence Berkeley National Laboratory"/>
            <person name="Harder C.B."/>
            <person name="Miyauchi S."/>
            <person name="Viragh M."/>
            <person name="Kuo A."/>
            <person name="Thoen E."/>
            <person name="Andreopoulos B."/>
            <person name="Lu D."/>
            <person name="Skrede I."/>
            <person name="Drula E."/>
            <person name="Henrissat B."/>
            <person name="Morin E."/>
            <person name="Kohler A."/>
            <person name="Barry K."/>
            <person name="LaButti K."/>
            <person name="Morin E."/>
            <person name="Salamov A."/>
            <person name="Lipzen A."/>
            <person name="Mereny Z."/>
            <person name="Hegedus B."/>
            <person name="Baldrian P."/>
            <person name="Stursova M."/>
            <person name="Weitz H."/>
            <person name="Taylor A."/>
            <person name="Grigoriev I.V."/>
            <person name="Nagy L.G."/>
            <person name="Martin F."/>
            <person name="Kauserud H."/>
        </authorList>
    </citation>
    <scope>NUCLEOTIDE SEQUENCE</scope>
    <source>
        <strain evidence="2">CBHHK173m</strain>
    </source>
</reference>
<dbReference type="Proteomes" id="UP001222325">
    <property type="component" value="Unassembled WGS sequence"/>
</dbReference>